<name>A0A229UQT6_9BACL</name>
<evidence type="ECO:0000256" key="3">
    <source>
        <dbReference type="ARBA" id="ARBA00023163"/>
    </source>
</evidence>
<proteinExistence type="predicted"/>
<dbReference type="InterPro" id="IPR036390">
    <property type="entry name" value="WH_DNA-bd_sf"/>
</dbReference>
<dbReference type="EMBL" id="NMQW01000018">
    <property type="protein sequence ID" value="OXM85760.1"/>
    <property type="molecule type" value="Genomic_DNA"/>
</dbReference>
<dbReference type="PANTHER" id="PTHR42756:SF1">
    <property type="entry name" value="TRANSCRIPTIONAL REPRESSOR OF EMRAB OPERON"/>
    <property type="match status" value="1"/>
</dbReference>
<keyword evidence="6" id="KW-1185">Reference proteome</keyword>
<organism evidence="5 6">
    <name type="scientific">Paenibacillus rigui</name>
    <dbReference type="NCBI Taxonomy" id="554312"/>
    <lineage>
        <taxon>Bacteria</taxon>
        <taxon>Bacillati</taxon>
        <taxon>Bacillota</taxon>
        <taxon>Bacilli</taxon>
        <taxon>Bacillales</taxon>
        <taxon>Paenibacillaceae</taxon>
        <taxon>Paenibacillus</taxon>
    </lineage>
</organism>
<evidence type="ECO:0000259" key="4">
    <source>
        <dbReference type="PROSITE" id="PS50995"/>
    </source>
</evidence>
<dbReference type="Gene3D" id="1.10.10.10">
    <property type="entry name" value="Winged helix-like DNA-binding domain superfamily/Winged helix DNA-binding domain"/>
    <property type="match status" value="1"/>
</dbReference>
<dbReference type="PROSITE" id="PS50995">
    <property type="entry name" value="HTH_MARR_2"/>
    <property type="match status" value="1"/>
</dbReference>
<dbReference type="GO" id="GO:0003677">
    <property type="term" value="F:DNA binding"/>
    <property type="evidence" value="ECO:0007669"/>
    <property type="project" value="UniProtKB-KW"/>
</dbReference>
<dbReference type="SMART" id="SM00418">
    <property type="entry name" value="HTH_ARSR"/>
    <property type="match status" value="1"/>
</dbReference>
<dbReference type="InterPro" id="IPR011991">
    <property type="entry name" value="ArsR-like_HTH"/>
</dbReference>
<comment type="caution">
    <text evidence="5">The sequence shown here is derived from an EMBL/GenBank/DDBJ whole genome shotgun (WGS) entry which is preliminary data.</text>
</comment>
<gene>
    <name evidence="5" type="ORF">CF651_13740</name>
</gene>
<dbReference type="RefSeq" id="WP_094015437.1">
    <property type="nucleotide sequence ID" value="NZ_NMQW01000018.1"/>
</dbReference>
<feature type="domain" description="HTH marR-type" evidence="4">
    <location>
        <begin position="8"/>
        <end position="137"/>
    </location>
</feature>
<dbReference type="PANTHER" id="PTHR42756">
    <property type="entry name" value="TRANSCRIPTIONAL REGULATOR, MARR"/>
    <property type="match status" value="1"/>
</dbReference>
<dbReference type="PRINTS" id="PR00598">
    <property type="entry name" value="HTHMARR"/>
</dbReference>
<evidence type="ECO:0000256" key="1">
    <source>
        <dbReference type="ARBA" id="ARBA00023015"/>
    </source>
</evidence>
<dbReference type="Pfam" id="PF01047">
    <property type="entry name" value="MarR"/>
    <property type="match status" value="1"/>
</dbReference>
<evidence type="ECO:0000256" key="2">
    <source>
        <dbReference type="ARBA" id="ARBA00023125"/>
    </source>
</evidence>
<keyword evidence="3" id="KW-0804">Transcription</keyword>
<dbReference type="SMART" id="SM00347">
    <property type="entry name" value="HTH_MARR"/>
    <property type="match status" value="1"/>
</dbReference>
<dbReference type="InterPro" id="IPR000835">
    <property type="entry name" value="HTH_MarR-typ"/>
</dbReference>
<accession>A0A229UQT6</accession>
<dbReference type="InterPro" id="IPR036388">
    <property type="entry name" value="WH-like_DNA-bd_sf"/>
</dbReference>
<dbReference type="Proteomes" id="UP000215509">
    <property type="component" value="Unassembled WGS sequence"/>
</dbReference>
<dbReference type="InterPro" id="IPR001845">
    <property type="entry name" value="HTH_ArsR_DNA-bd_dom"/>
</dbReference>
<dbReference type="GO" id="GO:0003700">
    <property type="term" value="F:DNA-binding transcription factor activity"/>
    <property type="evidence" value="ECO:0007669"/>
    <property type="project" value="InterPro"/>
</dbReference>
<keyword evidence="1" id="KW-0805">Transcription regulation</keyword>
<protein>
    <submittedName>
        <fullName evidence="5">Transcriptional regulator</fullName>
    </submittedName>
</protein>
<reference evidence="5 6" key="1">
    <citation type="submission" date="2017-07" db="EMBL/GenBank/DDBJ databases">
        <title>Genome sequencing and assembly of Paenibacillus rigui.</title>
        <authorList>
            <person name="Mayilraj S."/>
        </authorList>
    </citation>
    <scope>NUCLEOTIDE SEQUENCE [LARGE SCALE GENOMIC DNA]</scope>
    <source>
        <strain evidence="5 6">JCM 16352</strain>
    </source>
</reference>
<dbReference type="SUPFAM" id="SSF46785">
    <property type="entry name" value="Winged helix' DNA-binding domain"/>
    <property type="match status" value="1"/>
</dbReference>
<keyword evidence="2" id="KW-0238">DNA-binding</keyword>
<dbReference type="OrthoDB" id="2366010at2"/>
<evidence type="ECO:0000313" key="5">
    <source>
        <dbReference type="EMBL" id="OXM85760.1"/>
    </source>
</evidence>
<sequence length="142" mass="16744">MTDSNKQEDQIFDLIYRLNLQLSPKFERCTGISPSRLSILHQLFEVDEVSQTSLQKEVNIDSAAITRHLKQLEASGMVQRRNDPTDNRFTLVRLTDQGRSEIAAYKKEKQQFVAQLLQDFNEQERSDFHDMLRRMLDNLQHY</sequence>
<dbReference type="AlphaFoldDB" id="A0A229UQT6"/>
<evidence type="ECO:0000313" key="6">
    <source>
        <dbReference type="Proteomes" id="UP000215509"/>
    </source>
</evidence>
<dbReference type="CDD" id="cd00090">
    <property type="entry name" value="HTH_ARSR"/>
    <property type="match status" value="1"/>
</dbReference>